<evidence type="ECO:0000313" key="2">
    <source>
        <dbReference type="EMBL" id="CAG6394731.1"/>
    </source>
</evidence>
<evidence type="ECO:0000256" key="1">
    <source>
        <dbReference type="SAM" id="MobiDB-lite"/>
    </source>
</evidence>
<comment type="caution">
    <text evidence="2">The sequence shown here is derived from an EMBL/GenBank/DDBJ whole genome shotgun (WGS) entry which is preliminary data.</text>
</comment>
<accession>A0A9W4GRI6</accession>
<dbReference type="AlphaFoldDB" id="A0A9W4GRI6"/>
<proteinExistence type="predicted"/>
<reference evidence="2" key="1">
    <citation type="submission" date="2021-05" db="EMBL/GenBank/DDBJ databases">
        <authorList>
            <person name="Arsene-Ploetze F."/>
        </authorList>
    </citation>
    <scope>NUCLEOTIDE SEQUENCE</scope>
    <source>
        <strain evidence="2">DSM 42138</strain>
    </source>
</reference>
<keyword evidence="3" id="KW-1185">Reference proteome</keyword>
<protein>
    <submittedName>
        <fullName evidence="2">Uncharacterized protein</fullName>
    </submittedName>
</protein>
<organism evidence="2 3">
    <name type="scientific">Actinacidiphila cocklensis</name>
    <dbReference type="NCBI Taxonomy" id="887465"/>
    <lineage>
        <taxon>Bacteria</taxon>
        <taxon>Bacillati</taxon>
        <taxon>Actinomycetota</taxon>
        <taxon>Actinomycetes</taxon>
        <taxon>Kitasatosporales</taxon>
        <taxon>Streptomycetaceae</taxon>
        <taxon>Actinacidiphila</taxon>
    </lineage>
</organism>
<evidence type="ECO:0000313" key="3">
    <source>
        <dbReference type="Proteomes" id="UP001152519"/>
    </source>
</evidence>
<dbReference type="Proteomes" id="UP001152519">
    <property type="component" value="Unassembled WGS sequence"/>
</dbReference>
<name>A0A9W4GRI6_9ACTN</name>
<dbReference type="EMBL" id="CAJSLV010000058">
    <property type="protein sequence ID" value="CAG6394731.1"/>
    <property type="molecule type" value="Genomic_DNA"/>
</dbReference>
<sequence>MTHGQVHGYAAHQLWAAAAVPFRASHARQAPITDAEHERAGQARTARRGKSQPVRQ</sequence>
<gene>
    <name evidence="2" type="ORF">SCOCK_290067</name>
</gene>
<feature type="region of interest" description="Disordered" evidence="1">
    <location>
        <begin position="26"/>
        <end position="56"/>
    </location>
</feature>